<reference evidence="1 2" key="1">
    <citation type="submission" date="2017-09" db="EMBL/GenBank/DDBJ databases">
        <title>Depth-based differentiation of microbial function through sediment-hosted aquifers and enrichment of novel symbionts in the deep terrestrial subsurface.</title>
        <authorList>
            <person name="Probst A.J."/>
            <person name="Ladd B."/>
            <person name="Jarett J.K."/>
            <person name="Geller-Mcgrath D.E."/>
            <person name="Sieber C.M."/>
            <person name="Emerson J.B."/>
            <person name="Anantharaman K."/>
            <person name="Thomas B.C."/>
            <person name="Malmstrom R."/>
            <person name="Stieglmeier M."/>
            <person name="Klingl A."/>
            <person name="Woyke T."/>
            <person name="Ryan C.M."/>
            <person name="Banfield J.F."/>
        </authorList>
    </citation>
    <scope>NUCLEOTIDE SEQUENCE [LARGE SCALE GENOMIC DNA]</scope>
    <source>
        <strain evidence="1">CG11_big_fil_rev_8_21_14_0_20_45_26</strain>
    </source>
</reference>
<dbReference type="Proteomes" id="UP000230859">
    <property type="component" value="Unassembled WGS sequence"/>
</dbReference>
<evidence type="ECO:0000313" key="1">
    <source>
        <dbReference type="EMBL" id="PIQ86090.1"/>
    </source>
</evidence>
<comment type="caution">
    <text evidence="1">The sequence shown here is derived from an EMBL/GenBank/DDBJ whole genome shotgun (WGS) entry which is preliminary data.</text>
</comment>
<dbReference type="AlphaFoldDB" id="A0A2H0LNS8"/>
<gene>
    <name evidence="1" type="ORF">COV74_06175</name>
</gene>
<name>A0A2H0LNS8_9BACT</name>
<dbReference type="EMBL" id="PCVY01000051">
    <property type="protein sequence ID" value="PIQ86090.1"/>
    <property type="molecule type" value="Genomic_DNA"/>
</dbReference>
<accession>A0A2H0LNS8</accession>
<proteinExistence type="predicted"/>
<sequence>MRYLEFRKALKKFNAFSIQEIRKIDPNFHRRRLNEWQAKGYLKKVVKGFYVFSDIELTENVLFEIANRIYKPSYISLETALAYHGLIPEAVYGMTSISTRKTHWFKTPLGSFRYRTVRSKYFFGYDIIQKESRCFKMASMEKALLDYLYLSPDFQAEKDFASLRINPKIWSKKTNERKFRKFANRFAQKTLLLRAEAFVRFIKHA</sequence>
<protein>
    <recommendedName>
        <fullName evidence="3">Transcriptional regulator, AbiEi antitoxin, Type IV TA system</fullName>
    </recommendedName>
</protein>
<evidence type="ECO:0000313" key="2">
    <source>
        <dbReference type="Proteomes" id="UP000230859"/>
    </source>
</evidence>
<organism evidence="1 2">
    <name type="scientific">Candidatus Abzuiibacterium crystallinum</name>
    <dbReference type="NCBI Taxonomy" id="1974748"/>
    <lineage>
        <taxon>Bacteria</taxon>
        <taxon>Pseudomonadati</taxon>
        <taxon>Candidatus Omnitrophota</taxon>
        <taxon>Candidatus Abzuiibacterium</taxon>
    </lineage>
</organism>
<evidence type="ECO:0008006" key="3">
    <source>
        <dbReference type="Google" id="ProtNLM"/>
    </source>
</evidence>